<comment type="caution">
    <text evidence="3">The sequence shown here is derived from an EMBL/GenBank/DDBJ whole genome shotgun (WGS) entry which is preliminary data.</text>
</comment>
<keyword evidence="4" id="KW-1185">Reference proteome</keyword>
<reference evidence="3 4" key="1">
    <citation type="journal article" date="2016" name="Nat. Commun.">
        <title>Extremotolerant tardigrade genome and improved radiotolerance of human cultured cells by tardigrade-unique protein.</title>
        <authorList>
            <person name="Hashimoto T."/>
            <person name="Horikawa D.D."/>
            <person name="Saito Y."/>
            <person name="Kuwahara H."/>
            <person name="Kozuka-Hata H."/>
            <person name="Shin-I T."/>
            <person name="Minakuchi Y."/>
            <person name="Ohishi K."/>
            <person name="Motoyama A."/>
            <person name="Aizu T."/>
            <person name="Enomoto A."/>
            <person name="Kondo K."/>
            <person name="Tanaka S."/>
            <person name="Hara Y."/>
            <person name="Koshikawa S."/>
            <person name="Sagara H."/>
            <person name="Miura T."/>
            <person name="Yokobori S."/>
            <person name="Miyagawa K."/>
            <person name="Suzuki Y."/>
            <person name="Kubo T."/>
            <person name="Oyama M."/>
            <person name="Kohara Y."/>
            <person name="Fujiyama A."/>
            <person name="Arakawa K."/>
            <person name="Katayama T."/>
            <person name="Toyoda A."/>
            <person name="Kunieda T."/>
        </authorList>
    </citation>
    <scope>NUCLEOTIDE SEQUENCE [LARGE SCALE GENOMIC DNA]</scope>
    <source>
        <strain evidence="3 4">YOKOZUNA-1</strain>
    </source>
</reference>
<dbReference type="GO" id="GO:0004843">
    <property type="term" value="F:cysteine-type deubiquitinase activity"/>
    <property type="evidence" value="ECO:0007669"/>
    <property type="project" value="TreeGrafter"/>
</dbReference>
<dbReference type="PROSITE" id="PS50802">
    <property type="entry name" value="OTU"/>
    <property type="match status" value="1"/>
</dbReference>
<evidence type="ECO:0000313" key="3">
    <source>
        <dbReference type="EMBL" id="GAU96330.1"/>
    </source>
</evidence>
<dbReference type="EMBL" id="BDGG01000003">
    <property type="protein sequence ID" value="GAU96330.1"/>
    <property type="molecule type" value="Genomic_DNA"/>
</dbReference>
<feature type="region of interest" description="Disordered" evidence="1">
    <location>
        <begin position="143"/>
        <end position="167"/>
    </location>
</feature>
<dbReference type="GO" id="GO:0016579">
    <property type="term" value="P:protein deubiquitination"/>
    <property type="evidence" value="ECO:0007669"/>
    <property type="project" value="TreeGrafter"/>
</dbReference>
<feature type="compositionally biased region" description="Polar residues" evidence="1">
    <location>
        <begin position="210"/>
        <end position="228"/>
    </location>
</feature>
<feature type="region of interest" description="Disordered" evidence="1">
    <location>
        <begin position="279"/>
        <end position="357"/>
    </location>
</feature>
<feature type="compositionally biased region" description="Basic and acidic residues" evidence="1">
    <location>
        <begin position="143"/>
        <end position="155"/>
    </location>
</feature>
<feature type="compositionally biased region" description="Basic and acidic residues" evidence="1">
    <location>
        <begin position="279"/>
        <end position="301"/>
    </location>
</feature>
<dbReference type="PANTHER" id="PTHR12419">
    <property type="entry name" value="OTU DOMAIN CONTAINING PROTEIN"/>
    <property type="match status" value="1"/>
</dbReference>
<dbReference type="InterPro" id="IPR050704">
    <property type="entry name" value="Peptidase_C85-like"/>
</dbReference>
<dbReference type="Pfam" id="PF02338">
    <property type="entry name" value="OTU"/>
    <property type="match status" value="1"/>
</dbReference>
<dbReference type="SUPFAM" id="SSF54001">
    <property type="entry name" value="Cysteine proteinases"/>
    <property type="match status" value="1"/>
</dbReference>
<evidence type="ECO:0000259" key="2">
    <source>
        <dbReference type="PROSITE" id="PS50802"/>
    </source>
</evidence>
<gene>
    <name evidence="3" type="primary">RvY_07791-1</name>
    <name evidence="3" type="synonym">RvY_07791.1</name>
    <name evidence="3" type="ORF">RvY_07791</name>
</gene>
<dbReference type="InterPro" id="IPR003323">
    <property type="entry name" value="OTU_dom"/>
</dbReference>
<name>A0A1D1V630_RAMVA</name>
<feature type="compositionally biased region" description="Basic and acidic residues" evidence="1">
    <location>
        <begin position="347"/>
        <end position="357"/>
    </location>
</feature>
<protein>
    <recommendedName>
        <fullName evidence="2">OTU domain-containing protein</fullName>
    </recommendedName>
</protein>
<dbReference type="AlphaFoldDB" id="A0A1D1V630"/>
<feature type="domain" description="OTU" evidence="2">
    <location>
        <begin position="25"/>
        <end position="122"/>
    </location>
</feature>
<accession>A0A1D1V630</accession>
<proteinExistence type="predicted"/>
<dbReference type="InterPro" id="IPR038765">
    <property type="entry name" value="Papain-like_cys_pep_sf"/>
</dbReference>
<sequence length="357" mass="40619">MTSAEEAALRQVYADLEEQLRKIGLRIRSVEGDGNCFFRAVSDQINGVSDSHGVYRKETAEYMLQNKEDFKDFILAEDYEAYVQVVHQLGQAPIVIVGTDNEDAPEAHLTYVPQHYNSLRWYDEEADTKTAAGIRIADFTDRFAHDSPRQRRSPDPDEENSASSSFIDNEVRQLAKDKKVSESRVLRILQSVKYDKEAAEKILDQEHTTELSTDNISSRTSNDTLRTSETGEDSWTVEEVKRFAQETHASPTRVLEVLEKVDYDTKKAAAILLAEYDKTKDEPSERRSHIMELRSRNDEPSTKTGKPSTTRMGLDKQSSRLGLRPTDEQRLPRQDRTKPPRGPAGVHAKDSTKRDVK</sequence>
<dbReference type="STRING" id="947166.A0A1D1V630"/>
<dbReference type="Gene3D" id="3.90.70.80">
    <property type="match status" value="1"/>
</dbReference>
<feature type="compositionally biased region" description="Polar residues" evidence="1">
    <location>
        <begin position="302"/>
        <end position="311"/>
    </location>
</feature>
<evidence type="ECO:0000313" key="4">
    <source>
        <dbReference type="Proteomes" id="UP000186922"/>
    </source>
</evidence>
<feature type="region of interest" description="Disordered" evidence="1">
    <location>
        <begin position="209"/>
        <end position="233"/>
    </location>
</feature>
<dbReference type="Proteomes" id="UP000186922">
    <property type="component" value="Unassembled WGS sequence"/>
</dbReference>
<organism evidence="3 4">
    <name type="scientific">Ramazzottius varieornatus</name>
    <name type="common">Water bear</name>
    <name type="synonym">Tardigrade</name>
    <dbReference type="NCBI Taxonomy" id="947166"/>
    <lineage>
        <taxon>Eukaryota</taxon>
        <taxon>Metazoa</taxon>
        <taxon>Ecdysozoa</taxon>
        <taxon>Tardigrada</taxon>
        <taxon>Eutardigrada</taxon>
        <taxon>Parachela</taxon>
        <taxon>Hypsibioidea</taxon>
        <taxon>Ramazzottiidae</taxon>
        <taxon>Ramazzottius</taxon>
    </lineage>
</organism>
<dbReference type="PANTHER" id="PTHR12419:SF7">
    <property type="entry name" value="OTU DOMAIN-CONTAINING PROTEIN 3"/>
    <property type="match status" value="1"/>
</dbReference>
<feature type="compositionally biased region" description="Basic and acidic residues" evidence="1">
    <location>
        <begin position="325"/>
        <end position="338"/>
    </location>
</feature>
<dbReference type="OrthoDB" id="415023at2759"/>
<evidence type="ECO:0000256" key="1">
    <source>
        <dbReference type="SAM" id="MobiDB-lite"/>
    </source>
</evidence>